<keyword evidence="2" id="KW-0560">Oxidoreductase</keyword>
<evidence type="ECO:0000313" key="4">
    <source>
        <dbReference type="EMBL" id="RYU91941.1"/>
    </source>
</evidence>
<dbReference type="PANTHER" id="PTHR43976:SF16">
    <property type="entry name" value="SHORT-CHAIN DEHYDROGENASE_REDUCTASE FAMILY PROTEIN"/>
    <property type="match status" value="1"/>
</dbReference>
<organism evidence="4 5">
    <name type="scientific">Mucilaginibacter terrigena</name>
    <dbReference type="NCBI Taxonomy" id="2492395"/>
    <lineage>
        <taxon>Bacteria</taxon>
        <taxon>Pseudomonadati</taxon>
        <taxon>Bacteroidota</taxon>
        <taxon>Sphingobacteriia</taxon>
        <taxon>Sphingobacteriales</taxon>
        <taxon>Sphingobacteriaceae</taxon>
        <taxon>Mucilaginibacter</taxon>
    </lineage>
</organism>
<evidence type="ECO:0000256" key="2">
    <source>
        <dbReference type="ARBA" id="ARBA00023002"/>
    </source>
</evidence>
<gene>
    <name evidence="4" type="ORF">EWM62_00430</name>
</gene>
<dbReference type="RefSeq" id="WP_129874671.1">
    <property type="nucleotide sequence ID" value="NZ_SEWG01000001.1"/>
</dbReference>
<dbReference type="InterPro" id="IPR002347">
    <property type="entry name" value="SDR_fam"/>
</dbReference>
<dbReference type="InterPro" id="IPR036291">
    <property type="entry name" value="NAD(P)-bd_dom_sf"/>
</dbReference>
<dbReference type="SUPFAM" id="SSF51735">
    <property type="entry name" value="NAD(P)-binding Rossmann-fold domains"/>
    <property type="match status" value="1"/>
</dbReference>
<evidence type="ECO:0000256" key="1">
    <source>
        <dbReference type="ARBA" id="ARBA00006484"/>
    </source>
</evidence>
<keyword evidence="5" id="KW-1185">Reference proteome</keyword>
<proteinExistence type="inferred from homology"/>
<dbReference type="OrthoDB" id="1235794at2"/>
<protein>
    <submittedName>
        <fullName evidence="4">SDR family NAD(P)-dependent oxidoreductase</fullName>
    </submittedName>
</protein>
<dbReference type="EMBL" id="SEWG01000001">
    <property type="protein sequence ID" value="RYU91941.1"/>
    <property type="molecule type" value="Genomic_DNA"/>
</dbReference>
<accession>A0A4Q5LR19</accession>
<dbReference type="AlphaFoldDB" id="A0A4Q5LR19"/>
<dbReference type="CDD" id="cd05374">
    <property type="entry name" value="17beta-HSD-like_SDR_c"/>
    <property type="match status" value="1"/>
</dbReference>
<dbReference type="PANTHER" id="PTHR43976">
    <property type="entry name" value="SHORT CHAIN DEHYDROGENASE"/>
    <property type="match status" value="1"/>
</dbReference>
<dbReference type="Pfam" id="PF00106">
    <property type="entry name" value="adh_short"/>
    <property type="match status" value="1"/>
</dbReference>
<dbReference type="InterPro" id="IPR020904">
    <property type="entry name" value="Sc_DH/Rdtase_CS"/>
</dbReference>
<comment type="similarity">
    <text evidence="1 3">Belongs to the short-chain dehydrogenases/reductases (SDR) family.</text>
</comment>
<evidence type="ECO:0000256" key="3">
    <source>
        <dbReference type="RuleBase" id="RU000363"/>
    </source>
</evidence>
<dbReference type="Proteomes" id="UP000293331">
    <property type="component" value="Unassembled WGS sequence"/>
</dbReference>
<dbReference type="PRINTS" id="PR00081">
    <property type="entry name" value="GDHRDH"/>
</dbReference>
<dbReference type="InterPro" id="IPR051911">
    <property type="entry name" value="SDR_oxidoreductase"/>
</dbReference>
<comment type="caution">
    <text evidence="4">The sequence shown here is derived from an EMBL/GenBank/DDBJ whole genome shotgun (WGS) entry which is preliminary data.</text>
</comment>
<dbReference type="Gene3D" id="3.40.50.720">
    <property type="entry name" value="NAD(P)-binding Rossmann-like Domain"/>
    <property type="match status" value="1"/>
</dbReference>
<reference evidence="4 5" key="1">
    <citation type="submission" date="2019-02" db="EMBL/GenBank/DDBJ databases">
        <title>Bacterial novel species Mucilaginibacter sp. 17JY9-4 isolated from soil.</title>
        <authorList>
            <person name="Jung H.-Y."/>
        </authorList>
    </citation>
    <scope>NUCLEOTIDE SEQUENCE [LARGE SCALE GENOMIC DNA]</scope>
    <source>
        <strain evidence="4 5">17JY9-4</strain>
    </source>
</reference>
<dbReference type="PRINTS" id="PR00080">
    <property type="entry name" value="SDRFAMILY"/>
</dbReference>
<dbReference type="PROSITE" id="PS00061">
    <property type="entry name" value="ADH_SHORT"/>
    <property type="match status" value="1"/>
</dbReference>
<dbReference type="GO" id="GO:0016491">
    <property type="term" value="F:oxidoreductase activity"/>
    <property type="evidence" value="ECO:0007669"/>
    <property type="project" value="UniProtKB-KW"/>
</dbReference>
<name>A0A4Q5LR19_9SPHI</name>
<sequence length="285" mass="31018">MQNINITNNTKTWFITGASKGLGLSLVKQLLAAGQNVAATSRHLANLVIAVGSTADNFLPIEVDLTNEDSVGCALHQTKKTFGRIDVVINNAGYGIGGSIEELTDKETRDSFDVNVFGTINVIRMVMPYMRYQQSGHIINIASIAGIAGNTGWAVYSATKFSVVGLSEVLAQDVKSFGIKVTIVAPGAFRTSFLTPESLTLAKHPIDDYREVREMHTRYQQMDGSQAGDPEKAVEAIINVANQDNPPLYLLLGDDAYDRAMTKLISLEKEIRLNEELSRSMAYSA</sequence>
<evidence type="ECO:0000313" key="5">
    <source>
        <dbReference type="Proteomes" id="UP000293331"/>
    </source>
</evidence>